<feature type="compositionally biased region" description="Basic residues" evidence="1">
    <location>
        <begin position="111"/>
        <end position="127"/>
    </location>
</feature>
<name>A0A0C3ED62_9AGAM</name>
<organism evidence="2 3">
    <name type="scientific">Scleroderma citrinum Foug A</name>
    <dbReference type="NCBI Taxonomy" id="1036808"/>
    <lineage>
        <taxon>Eukaryota</taxon>
        <taxon>Fungi</taxon>
        <taxon>Dikarya</taxon>
        <taxon>Basidiomycota</taxon>
        <taxon>Agaricomycotina</taxon>
        <taxon>Agaricomycetes</taxon>
        <taxon>Agaricomycetidae</taxon>
        <taxon>Boletales</taxon>
        <taxon>Sclerodermatineae</taxon>
        <taxon>Sclerodermataceae</taxon>
        <taxon>Scleroderma</taxon>
    </lineage>
</organism>
<proteinExistence type="predicted"/>
<evidence type="ECO:0000256" key="1">
    <source>
        <dbReference type="SAM" id="MobiDB-lite"/>
    </source>
</evidence>
<reference evidence="2 3" key="1">
    <citation type="submission" date="2014-04" db="EMBL/GenBank/DDBJ databases">
        <authorList>
            <consortium name="DOE Joint Genome Institute"/>
            <person name="Kuo A."/>
            <person name="Kohler A."/>
            <person name="Nagy L.G."/>
            <person name="Floudas D."/>
            <person name="Copeland A."/>
            <person name="Barry K.W."/>
            <person name="Cichocki N."/>
            <person name="Veneault-Fourrey C."/>
            <person name="LaButti K."/>
            <person name="Lindquist E.A."/>
            <person name="Lipzen A."/>
            <person name="Lundell T."/>
            <person name="Morin E."/>
            <person name="Murat C."/>
            <person name="Sun H."/>
            <person name="Tunlid A."/>
            <person name="Henrissat B."/>
            <person name="Grigoriev I.V."/>
            <person name="Hibbett D.S."/>
            <person name="Martin F."/>
            <person name="Nordberg H.P."/>
            <person name="Cantor M.N."/>
            <person name="Hua S.X."/>
        </authorList>
    </citation>
    <scope>NUCLEOTIDE SEQUENCE [LARGE SCALE GENOMIC DNA]</scope>
    <source>
        <strain evidence="2 3">Foug A</strain>
    </source>
</reference>
<keyword evidence="3" id="KW-1185">Reference proteome</keyword>
<dbReference type="AlphaFoldDB" id="A0A0C3ED62"/>
<dbReference type="Proteomes" id="UP000053989">
    <property type="component" value="Unassembled WGS sequence"/>
</dbReference>
<dbReference type="HOGENOM" id="CLU_1541003_0_0_1"/>
<protein>
    <submittedName>
        <fullName evidence="2">Uncharacterized protein</fullName>
    </submittedName>
</protein>
<gene>
    <name evidence="2" type="ORF">SCLCIDRAFT_1211864</name>
</gene>
<feature type="region of interest" description="Disordered" evidence="1">
    <location>
        <begin position="102"/>
        <end position="127"/>
    </location>
</feature>
<evidence type="ECO:0000313" key="2">
    <source>
        <dbReference type="EMBL" id="KIM65861.1"/>
    </source>
</evidence>
<evidence type="ECO:0000313" key="3">
    <source>
        <dbReference type="Proteomes" id="UP000053989"/>
    </source>
</evidence>
<dbReference type="InParanoid" id="A0A0C3ED62"/>
<dbReference type="EMBL" id="KN822020">
    <property type="protein sequence ID" value="KIM65861.1"/>
    <property type="molecule type" value="Genomic_DNA"/>
</dbReference>
<accession>A0A0C3ED62</accession>
<reference evidence="3" key="2">
    <citation type="submission" date="2015-01" db="EMBL/GenBank/DDBJ databases">
        <title>Evolutionary Origins and Diversification of the Mycorrhizal Mutualists.</title>
        <authorList>
            <consortium name="DOE Joint Genome Institute"/>
            <consortium name="Mycorrhizal Genomics Consortium"/>
            <person name="Kohler A."/>
            <person name="Kuo A."/>
            <person name="Nagy L.G."/>
            <person name="Floudas D."/>
            <person name="Copeland A."/>
            <person name="Barry K.W."/>
            <person name="Cichocki N."/>
            <person name="Veneault-Fourrey C."/>
            <person name="LaButti K."/>
            <person name="Lindquist E.A."/>
            <person name="Lipzen A."/>
            <person name="Lundell T."/>
            <person name="Morin E."/>
            <person name="Murat C."/>
            <person name="Riley R."/>
            <person name="Ohm R."/>
            <person name="Sun H."/>
            <person name="Tunlid A."/>
            <person name="Henrissat B."/>
            <person name="Grigoriev I.V."/>
            <person name="Hibbett D.S."/>
            <person name="Martin F."/>
        </authorList>
    </citation>
    <scope>NUCLEOTIDE SEQUENCE [LARGE SCALE GENOMIC DNA]</scope>
    <source>
        <strain evidence="3">Foug A</strain>
    </source>
</reference>
<sequence length="174" mass="19540">MPVQPTSASGVFVTVIQAINGCCSISRRCQSDSAQLGGARDILQVTRSGSIASYGIIFNERLASYNPWLRIDRTSSRRTTVGPKTDREVFLDFTRLALPWRTAPSRASPPGRHRPLGRGRRRALATHRAHVCPRNSEFGRERYLPLKDSRDRYLNIEAPDLEVQECLPNIRSGH</sequence>